<dbReference type="Gene3D" id="3.40.190.10">
    <property type="entry name" value="Periplasmic binding protein-like II"/>
    <property type="match status" value="1"/>
</dbReference>
<dbReference type="RefSeq" id="WP_171091588.1">
    <property type="nucleotide sequence ID" value="NZ_CP053069.1"/>
</dbReference>
<evidence type="ECO:0000313" key="4">
    <source>
        <dbReference type="Proteomes" id="UP000501534"/>
    </source>
</evidence>
<evidence type="ECO:0000256" key="2">
    <source>
        <dbReference type="SAM" id="SignalP"/>
    </source>
</evidence>
<dbReference type="AlphaFoldDB" id="A0A6M4GUV7"/>
<keyword evidence="4" id="KW-1185">Reference proteome</keyword>
<dbReference type="Proteomes" id="UP000501534">
    <property type="component" value="Chromosome"/>
</dbReference>
<dbReference type="InterPro" id="IPR042100">
    <property type="entry name" value="Bug_dom1"/>
</dbReference>
<feature type="signal peptide" evidence="2">
    <location>
        <begin position="1"/>
        <end position="18"/>
    </location>
</feature>
<reference evidence="3 4" key="1">
    <citation type="submission" date="2020-04" db="EMBL/GenBank/DDBJ databases">
        <title>Usitatibacter rugosus gen. nov., sp. nov. and Usitatibacter palustris sp. nov., novel members of Usitatibacteraceae fam. nov. within the order Nitrosomonadales isolated from soil.</title>
        <authorList>
            <person name="Huber K.J."/>
            <person name="Neumann-Schaal M."/>
            <person name="Geppert A."/>
            <person name="Luckner M."/>
            <person name="Wanner G."/>
            <person name="Overmann J."/>
        </authorList>
    </citation>
    <scope>NUCLEOTIDE SEQUENCE [LARGE SCALE GENOMIC DNA]</scope>
    <source>
        <strain evidence="3 4">0125_3</strain>
    </source>
</reference>
<name>A0A6M4GUV7_9PROT</name>
<keyword evidence="2" id="KW-0732">Signal</keyword>
<evidence type="ECO:0000256" key="1">
    <source>
        <dbReference type="ARBA" id="ARBA00006987"/>
    </source>
</evidence>
<dbReference type="EMBL" id="CP053069">
    <property type="protein sequence ID" value="QJR10785.1"/>
    <property type="molecule type" value="Genomic_DNA"/>
</dbReference>
<evidence type="ECO:0000313" key="3">
    <source>
        <dbReference type="EMBL" id="QJR10785.1"/>
    </source>
</evidence>
<dbReference type="PANTHER" id="PTHR42928:SF5">
    <property type="entry name" value="BLR1237 PROTEIN"/>
    <property type="match status" value="1"/>
</dbReference>
<dbReference type="Gene3D" id="3.40.190.150">
    <property type="entry name" value="Bordetella uptake gene, domain 1"/>
    <property type="match status" value="1"/>
</dbReference>
<feature type="chain" id="PRO_5026974102" description="Tripartite-type tricarboxylate transporter receptor subunit TctC" evidence="2">
    <location>
        <begin position="19"/>
        <end position="317"/>
    </location>
</feature>
<sequence length="317" mass="33243">MRRLLALLVLAAATHAFAEGPSGRPIRILVGVPPGATTDYLARMVAQEIVRDGYASVFVENRPGAGGTIAAREVANAVADGHTLLFTGTAHSVNPALYGAKLPFDALQDFTPIILMASGPSVLIASSDLPVRNARELIELARSQPGKLEFAVGGFGSSIHMSGELFKMMAHVDILNVPYTGSAPALSDVVGGQVKLMFAPLLNALPQVKSGRVRALGVTSAQRVAALPDVAPIACVLPGFESAAYFGLLGPAKLPADIVTRLNAAAARAARLPQVRARLEADGTTVVAGTPEEFRTFLVDDIQKWRRVVQLTGAKPE</sequence>
<dbReference type="Pfam" id="PF03401">
    <property type="entry name" value="TctC"/>
    <property type="match status" value="1"/>
</dbReference>
<comment type="similarity">
    <text evidence="1">Belongs to the UPF0065 (bug) family.</text>
</comment>
<dbReference type="SUPFAM" id="SSF53850">
    <property type="entry name" value="Periplasmic binding protein-like II"/>
    <property type="match status" value="1"/>
</dbReference>
<gene>
    <name evidence="3" type="ORF">DSM104443_01854</name>
</gene>
<proteinExistence type="inferred from homology"/>
<accession>A0A6M4GUV7</accession>
<organism evidence="3 4">
    <name type="scientific">Usitatibacter rugosus</name>
    <dbReference type="NCBI Taxonomy" id="2732067"/>
    <lineage>
        <taxon>Bacteria</taxon>
        <taxon>Pseudomonadati</taxon>
        <taxon>Pseudomonadota</taxon>
        <taxon>Betaproteobacteria</taxon>
        <taxon>Nitrosomonadales</taxon>
        <taxon>Usitatibacteraceae</taxon>
        <taxon>Usitatibacter</taxon>
    </lineage>
</organism>
<dbReference type="KEGG" id="uru:DSM104443_01854"/>
<protein>
    <recommendedName>
        <fullName evidence="5">Tripartite-type tricarboxylate transporter receptor subunit TctC</fullName>
    </recommendedName>
</protein>
<dbReference type="CDD" id="cd13578">
    <property type="entry name" value="PBP2_Bug27"/>
    <property type="match status" value="1"/>
</dbReference>
<dbReference type="PANTHER" id="PTHR42928">
    <property type="entry name" value="TRICARBOXYLATE-BINDING PROTEIN"/>
    <property type="match status" value="1"/>
</dbReference>
<dbReference type="PIRSF" id="PIRSF017082">
    <property type="entry name" value="YflP"/>
    <property type="match status" value="1"/>
</dbReference>
<evidence type="ECO:0008006" key="5">
    <source>
        <dbReference type="Google" id="ProtNLM"/>
    </source>
</evidence>
<dbReference type="InterPro" id="IPR005064">
    <property type="entry name" value="BUG"/>
</dbReference>